<dbReference type="OrthoDB" id="286113at2"/>
<evidence type="ECO:0000256" key="1">
    <source>
        <dbReference type="SAM" id="Phobius"/>
    </source>
</evidence>
<evidence type="ECO:0000259" key="2">
    <source>
        <dbReference type="Pfam" id="PF09346"/>
    </source>
</evidence>
<evidence type="ECO:0000313" key="4">
    <source>
        <dbReference type="Proteomes" id="UP000240009"/>
    </source>
</evidence>
<keyword evidence="1" id="KW-1133">Transmembrane helix</keyword>
<dbReference type="EMBL" id="PUIA01000042">
    <property type="protein sequence ID" value="PQO29223.1"/>
    <property type="molecule type" value="Genomic_DNA"/>
</dbReference>
<sequence length="183" mass="20953">MTEADVDKIESELGITLPMDYREIVLHFPVRFEAGTTDGFLWDDAAALIERNRELTSARKPWGVELQPLPEQYFFIGDDKAGWQYLIDTTSEPSLVYIMEYESIERIQPISTYLNADKEHVLLSEWFHDYLKTYRDDGVDITAKKFPASEPTLGGLFVLFAFCCLIALVFVLLTIGIEMIQGK</sequence>
<comment type="caution">
    <text evidence="3">The sequence shown here is derived from an EMBL/GenBank/DDBJ whole genome shotgun (WGS) entry which is preliminary data.</text>
</comment>
<feature type="transmembrane region" description="Helical" evidence="1">
    <location>
        <begin position="153"/>
        <end position="177"/>
    </location>
</feature>
<keyword evidence="1" id="KW-0812">Transmembrane</keyword>
<dbReference type="SUPFAM" id="SSF160631">
    <property type="entry name" value="SMI1/KNR4-like"/>
    <property type="match status" value="1"/>
</dbReference>
<feature type="domain" description="Knr4/Smi1-like" evidence="2">
    <location>
        <begin position="2"/>
        <end position="106"/>
    </location>
</feature>
<proteinExistence type="predicted"/>
<accession>A0A2S8FAM4</accession>
<evidence type="ECO:0000313" key="3">
    <source>
        <dbReference type="EMBL" id="PQO29223.1"/>
    </source>
</evidence>
<dbReference type="InterPro" id="IPR018958">
    <property type="entry name" value="Knr4/Smi1-like_dom"/>
</dbReference>
<name>A0A2S8FAM4_9BACT</name>
<gene>
    <name evidence="3" type="ORF">C5Y96_15875</name>
</gene>
<dbReference type="RefSeq" id="WP_105355254.1">
    <property type="nucleotide sequence ID" value="NZ_PUIA01000042.1"/>
</dbReference>
<reference evidence="3 4" key="1">
    <citation type="submission" date="2018-02" db="EMBL/GenBank/DDBJ databases">
        <title>Comparative genomes isolates from brazilian mangrove.</title>
        <authorList>
            <person name="Araujo J.E."/>
            <person name="Taketani R.G."/>
            <person name="Silva M.C.P."/>
            <person name="Loureco M.V."/>
            <person name="Andreote F.D."/>
        </authorList>
    </citation>
    <scope>NUCLEOTIDE SEQUENCE [LARGE SCALE GENOMIC DNA]</scope>
    <source>
        <strain evidence="3 4">HEX-2 MGV</strain>
    </source>
</reference>
<keyword evidence="1" id="KW-0472">Membrane</keyword>
<dbReference type="InterPro" id="IPR037883">
    <property type="entry name" value="Knr4/Smi1-like_sf"/>
</dbReference>
<dbReference type="AlphaFoldDB" id="A0A2S8FAM4"/>
<dbReference type="Pfam" id="PF09346">
    <property type="entry name" value="SMI1_KNR4"/>
    <property type="match status" value="1"/>
</dbReference>
<organism evidence="3 4">
    <name type="scientific">Blastopirellula marina</name>
    <dbReference type="NCBI Taxonomy" id="124"/>
    <lineage>
        <taxon>Bacteria</taxon>
        <taxon>Pseudomonadati</taxon>
        <taxon>Planctomycetota</taxon>
        <taxon>Planctomycetia</taxon>
        <taxon>Pirellulales</taxon>
        <taxon>Pirellulaceae</taxon>
        <taxon>Blastopirellula</taxon>
    </lineage>
</organism>
<protein>
    <recommendedName>
        <fullName evidence="2">Knr4/Smi1-like domain-containing protein</fullName>
    </recommendedName>
</protein>
<dbReference type="Gene3D" id="3.40.1580.10">
    <property type="entry name" value="SMI1/KNR4-like"/>
    <property type="match status" value="1"/>
</dbReference>
<dbReference type="Proteomes" id="UP000240009">
    <property type="component" value="Unassembled WGS sequence"/>
</dbReference>